<keyword evidence="4" id="KW-1185">Reference proteome</keyword>
<sequence>MLAALVILVIVFGFHQVVGRMVFRGLDDGTVYSRHLGELIGETLSALLVVAIILALGWWRSVGLAGPVAKGAISAAPTSSTSSAGRRWHRP</sequence>
<gene>
    <name evidence="3" type="ORF">SAMN05216298_3176</name>
</gene>
<feature type="transmembrane region" description="Helical" evidence="2">
    <location>
        <begin position="43"/>
        <end position="59"/>
    </location>
</feature>
<proteinExistence type="predicted"/>
<dbReference type="EMBL" id="FNGF01000004">
    <property type="protein sequence ID" value="SDL23106.1"/>
    <property type="molecule type" value="Genomic_DNA"/>
</dbReference>
<dbReference type="AlphaFoldDB" id="A0A1G9IDB7"/>
<evidence type="ECO:0000313" key="3">
    <source>
        <dbReference type="EMBL" id="SDL23106.1"/>
    </source>
</evidence>
<keyword evidence="2" id="KW-0812">Transmembrane</keyword>
<evidence type="ECO:0000256" key="2">
    <source>
        <dbReference type="SAM" id="Phobius"/>
    </source>
</evidence>
<keyword evidence="2" id="KW-0472">Membrane</keyword>
<feature type="compositionally biased region" description="Low complexity" evidence="1">
    <location>
        <begin position="72"/>
        <end position="84"/>
    </location>
</feature>
<name>A0A1G9IDB7_9ACTN</name>
<protein>
    <submittedName>
        <fullName evidence="3">Uncharacterized protein</fullName>
    </submittedName>
</protein>
<organism evidence="3 4">
    <name type="scientific">Glycomyces sambucus</name>
    <dbReference type="NCBI Taxonomy" id="380244"/>
    <lineage>
        <taxon>Bacteria</taxon>
        <taxon>Bacillati</taxon>
        <taxon>Actinomycetota</taxon>
        <taxon>Actinomycetes</taxon>
        <taxon>Glycomycetales</taxon>
        <taxon>Glycomycetaceae</taxon>
        <taxon>Glycomyces</taxon>
    </lineage>
</organism>
<evidence type="ECO:0000313" key="4">
    <source>
        <dbReference type="Proteomes" id="UP000198662"/>
    </source>
</evidence>
<keyword evidence="2" id="KW-1133">Transmembrane helix</keyword>
<evidence type="ECO:0000256" key="1">
    <source>
        <dbReference type="SAM" id="MobiDB-lite"/>
    </source>
</evidence>
<dbReference type="Proteomes" id="UP000198662">
    <property type="component" value="Unassembled WGS sequence"/>
</dbReference>
<feature type="region of interest" description="Disordered" evidence="1">
    <location>
        <begin position="72"/>
        <end position="91"/>
    </location>
</feature>
<reference evidence="4" key="1">
    <citation type="submission" date="2016-10" db="EMBL/GenBank/DDBJ databases">
        <authorList>
            <person name="Varghese N."/>
            <person name="Submissions S."/>
        </authorList>
    </citation>
    <scope>NUCLEOTIDE SEQUENCE [LARGE SCALE GENOMIC DNA]</scope>
    <source>
        <strain evidence="4">CGMCC 4.3147</strain>
    </source>
</reference>
<accession>A0A1G9IDB7</accession>